<evidence type="ECO:0000313" key="11">
    <source>
        <dbReference type="Proteomes" id="UP000018439"/>
    </source>
</evidence>
<feature type="binding site" evidence="9">
    <location>
        <position position="102"/>
    </location>
    <ligand>
        <name>Zn(2+)</name>
        <dbReference type="ChEBI" id="CHEBI:29105"/>
    </ligand>
</feature>
<dbReference type="InterPro" id="IPR001765">
    <property type="entry name" value="Carbonic_anhydrase"/>
</dbReference>
<comment type="cofactor">
    <cofactor evidence="9">
        <name>Zn(2+)</name>
        <dbReference type="ChEBI" id="CHEBI:29105"/>
    </cofactor>
    <text evidence="9">Binds 1 zinc ion per subunit.</text>
</comment>
<dbReference type="Proteomes" id="UP000018439">
    <property type="component" value="Chromosome"/>
</dbReference>
<keyword evidence="3 9" id="KW-0479">Metal-binding</keyword>
<comment type="catalytic activity">
    <reaction evidence="7">
        <text>hydrogencarbonate + H(+) = CO2 + H2O</text>
        <dbReference type="Rhea" id="RHEA:10748"/>
        <dbReference type="ChEBI" id="CHEBI:15377"/>
        <dbReference type="ChEBI" id="CHEBI:15378"/>
        <dbReference type="ChEBI" id="CHEBI:16526"/>
        <dbReference type="ChEBI" id="CHEBI:17544"/>
        <dbReference type="EC" id="4.2.1.1"/>
    </reaction>
</comment>
<evidence type="ECO:0000256" key="9">
    <source>
        <dbReference type="PIRSR" id="PIRSR601765-1"/>
    </source>
</evidence>
<protein>
    <recommendedName>
        <fullName evidence="6">Carbonic anhydrase 2</fullName>
        <ecNumber evidence="2">4.2.1.1</ecNumber>
    </recommendedName>
    <alternativeName>
        <fullName evidence="8">Carbonate dehydratase 2</fullName>
    </alternativeName>
</protein>
<feature type="binding site" evidence="9">
    <location>
        <position position="45"/>
    </location>
    <ligand>
        <name>Zn(2+)</name>
        <dbReference type="ChEBI" id="CHEBI:29105"/>
    </ligand>
</feature>
<name>F3ZNT0_9BACE</name>
<dbReference type="CDD" id="cd00883">
    <property type="entry name" value="beta_CA_cladeA"/>
    <property type="match status" value="1"/>
</dbReference>
<feature type="binding site" evidence="9">
    <location>
        <position position="99"/>
    </location>
    <ligand>
        <name>Zn(2+)</name>
        <dbReference type="ChEBI" id="CHEBI:29105"/>
    </ligand>
</feature>
<sequence length="211" mass="24137">MSVKIEDLFKYNQEWVNKKLNLDPDFFDKLSEGQSPEVLYIGCSDSRVTAENIIGARPGDLFVHRNVANLVVEGDINGMSVITYALDHLKVKHIIVVGHYHCGGIEAAMAPGDLGVLNAWLVHIRNVYRLHQQELDAIEDDHLRNGRLVELNVVEQCINITKTAVFQRARKEYGVEIHSWVFDIHTGKIIDLEYDIEKYWKLAEPIYRLIG</sequence>
<dbReference type="PANTHER" id="PTHR11002">
    <property type="entry name" value="CARBONIC ANHYDRASE"/>
    <property type="match status" value="1"/>
</dbReference>
<dbReference type="PROSITE" id="PS00704">
    <property type="entry name" value="PROK_CO2_ANHYDRASE_1"/>
    <property type="match status" value="1"/>
</dbReference>
<dbReference type="HOGENOM" id="CLU_053879_3_1_10"/>
<organism evidence="10 11">
    <name type="scientific">Bacteroides coprosuis DSM 18011</name>
    <dbReference type="NCBI Taxonomy" id="679937"/>
    <lineage>
        <taxon>Bacteria</taxon>
        <taxon>Pseudomonadati</taxon>
        <taxon>Bacteroidota</taxon>
        <taxon>Bacteroidia</taxon>
        <taxon>Bacteroidales</taxon>
        <taxon>Bacteroidaceae</taxon>
        <taxon>Bacteroides</taxon>
    </lineage>
</organism>
<dbReference type="Gene3D" id="3.40.1050.10">
    <property type="entry name" value="Carbonic anhydrase"/>
    <property type="match status" value="1"/>
</dbReference>
<feature type="binding site" evidence="9">
    <location>
        <position position="43"/>
    </location>
    <ligand>
        <name>Zn(2+)</name>
        <dbReference type="ChEBI" id="CHEBI:29105"/>
    </ligand>
</feature>
<dbReference type="FunFam" id="3.40.1050.10:FF:000001">
    <property type="entry name" value="Carbonic anhydrase"/>
    <property type="match status" value="1"/>
</dbReference>
<dbReference type="GO" id="GO:0004089">
    <property type="term" value="F:carbonate dehydratase activity"/>
    <property type="evidence" value="ECO:0007669"/>
    <property type="project" value="UniProtKB-EC"/>
</dbReference>
<keyword evidence="11" id="KW-1185">Reference proteome</keyword>
<keyword evidence="5 10" id="KW-0456">Lyase</keyword>
<evidence type="ECO:0000256" key="2">
    <source>
        <dbReference type="ARBA" id="ARBA00012925"/>
    </source>
</evidence>
<dbReference type="SMART" id="SM00947">
    <property type="entry name" value="Pro_CA"/>
    <property type="match status" value="1"/>
</dbReference>
<dbReference type="eggNOG" id="COG0288">
    <property type="taxonomic scope" value="Bacteria"/>
</dbReference>
<dbReference type="GO" id="GO:0008270">
    <property type="term" value="F:zinc ion binding"/>
    <property type="evidence" value="ECO:0007669"/>
    <property type="project" value="InterPro"/>
</dbReference>
<dbReference type="STRING" id="679937.Bcop_1307"/>
<evidence type="ECO:0000256" key="1">
    <source>
        <dbReference type="ARBA" id="ARBA00006217"/>
    </source>
</evidence>
<accession>F3ZNT0</accession>
<keyword evidence="4 9" id="KW-0862">Zinc</keyword>
<dbReference type="InterPro" id="IPR036874">
    <property type="entry name" value="Carbonic_anhydrase_sf"/>
</dbReference>
<dbReference type="EMBL" id="CM001167">
    <property type="protein sequence ID" value="EGJ71506.1"/>
    <property type="molecule type" value="Genomic_DNA"/>
</dbReference>
<reference evidence="10 11" key="1">
    <citation type="journal article" date="2011" name="Stand. Genomic Sci.">
        <title>Non-contiguous finished genome sequence of Bacteroides coprosuis type strain (PC139).</title>
        <authorList>
            <person name="Land M."/>
            <person name="Held B."/>
            <person name="Gronow S."/>
            <person name="Abt B."/>
            <person name="Lucas S."/>
            <person name="Del Rio T.G."/>
            <person name="Nolan M."/>
            <person name="Tice H."/>
            <person name="Cheng J.F."/>
            <person name="Pitluck S."/>
            <person name="Liolios K."/>
            <person name="Pagani I."/>
            <person name="Ivanova N."/>
            <person name="Mavromatis K."/>
            <person name="Mikhailova N."/>
            <person name="Pati A."/>
            <person name="Tapia R."/>
            <person name="Han C."/>
            <person name="Goodwin L."/>
            <person name="Chen A."/>
            <person name="Palaniappan K."/>
            <person name="Hauser L."/>
            <person name="Brambilla E.M."/>
            <person name="Rohde M."/>
            <person name="Goker M."/>
            <person name="Detter J.C."/>
            <person name="Woyke T."/>
            <person name="Bristow J."/>
            <person name="Eisen J.A."/>
            <person name="Markowitz V."/>
            <person name="Hugenholtz P."/>
            <person name="Kyrpides N.C."/>
            <person name="Klenk H.P."/>
            <person name="Lapidus A."/>
        </authorList>
    </citation>
    <scope>NUCLEOTIDE SEQUENCE</scope>
    <source>
        <strain evidence="10 11">DSM 18011</strain>
    </source>
</reference>
<proteinExistence type="inferred from homology"/>
<dbReference type="SUPFAM" id="SSF53056">
    <property type="entry name" value="beta-carbonic anhydrase, cab"/>
    <property type="match status" value="1"/>
</dbReference>
<dbReference type="PANTHER" id="PTHR11002:SF51">
    <property type="entry name" value="CARBONIC ANHYDRASE"/>
    <property type="match status" value="1"/>
</dbReference>
<dbReference type="AlphaFoldDB" id="F3ZNT0"/>
<dbReference type="EC" id="4.2.1.1" evidence="2"/>
<evidence type="ECO:0000256" key="3">
    <source>
        <dbReference type="ARBA" id="ARBA00022723"/>
    </source>
</evidence>
<dbReference type="GO" id="GO:0015976">
    <property type="term" value="P:carbon utilization"/>
    <property type="evidence" value="ECO:0007669"/>
    <property type="project" value="InterPro"/>
</dbReference>
<dbReference type="InterPro" id="IPR015892">
    <property type="entry name" value="Carbonic_anhydrase_CS"/>
</dbReference>
<evidence type="ECO:0000256" key="8">
    <source>
        <dbReference type="ARBA" id="ARBA00082533"/>
    </source>
</evidence>
<dbReference type="GO" id="GO:0005737">
    <property type="term" value="C:cytoplasm"/>
    <property type="evidence" value="ECO:0007669"/>
    <property type="project" value="TreeGrafter"/>
</dbReference>
<evidence type="ECO:0000256" key="5">
    <source>
        <dbReference type="ARBA" id="ARBA00023239"/>
    </source>
</evidence>
<dbReference type="Pfam" id="PF00484">
    <property type="entry name" value="Pro_CA"/>
    <property type="match status" value="1"/>
</dbReference>
<comment type="similarity">
    <text evidence="1">Belongs to the beta-class carbonic anhydrase family.</text>
</comment>
<evidence type="ECO:0000256" key="4">
    <source>
        <dbReference type="ARBA" id="ARBA00022833"/>
    </source>
</evidence>
<evidence type="ECO:0000313" key="10">
    <source>
        <dbReference type="EMBL" id="EGJ71506.1"/>
    </source>
</evidence>
<dbReference type="GO" id="GO:0071244">
    <property type="term" value="P:cellular response to carbon dioxide"/>
    <property type="evidence" value="ECO:0007669"/>
    <property type="project" value="TreeGrafter"/>
</dbReference>
<evidence type="ECO:0000256" key="7">
    <source>
        <dbReference type="ARBA" id="ARBA00048348"/>
    </source>
</evidence>
<gene>
    <name evidence="10" type="ORF">Bcop_1307</name>
</gene>
<dbReference type="OrthoDB" id="9797527at2"/>
<evidence type="ECO:0000256" key="6">
    <source>
        <dbReference type="ARBA" id="ARBA00039351"/>
    </source>
</evidence>
<dbReference type="GO" id="GO:0034599">
    <property type="term" value="P:cellular response to oxidative stress"/>
    <property type="evidence" value="ECO:0007669"/>
    <property type="project" value="TreeGrafter"/>
</dbReference>